<comment type="function">
    <text evidence="1 9">May be involved in recombinational repair of damaged DNA.</text>
</comment>
<evidence type="ECO:0000256" key="7">
    <source>
        <dbReference type="ARBA" id="ARBA00023204"/>
    </source>
</evidence>
<dbReference type="GO" id="GO:0043590">
    <property type="term" value="C:bacterial nucleoid"/>
    <property type="evidence" value="ECO:0007669"/>
    <property type="project" value="TreeGrafter"/>
</dbReference>
<sequence>MLQNIHVKNMALIDEADVDFGGHLNILTGETGAGKSIIIGSISTALGGKVSRDVIRKDAEYALVELNFKVNSPQILAELEKMEIPVDGDEVVISRRITGSRSVARINGELVSLPVLRQAAALLIDIHGQHEHQSLLHKDKHLAILDQFSREEMASVKDALKDSYREYMILKKEMDGAITDEGKRLSEISFLQYQIEEIENANLQDGEEEQLDKAFRKMSHARQMMESVAAAHGMTGYEGASSAGDLVGRALRELSSVEKYDEAIGGLISMLTDIDGLLNDFNRELADYESGLTFDESVYHETEDRLNLIQRLKTKYGSSIAEILAHQAKCQEELEKLDDYENYLSGLRMKLDQAEKELKDLSDKLTTIRRANAAVLQERIKAALIDLNFLDVRFEIHCEPLGHYTENGQDSIEFMISTNPGETVKPLGKVASGGELSRIMLAVKSVLADADAIETLIFDEIDTGISGRTAQKVSEKMAVIARNHQVICITHLPQIAAMADDHYVIEKSAMEQRTITEIYHLSDDASVGEIARLLGGVEITDAVMQNAREMKNLAQSKK</sequence>
<dbReference type="PANTHER" id="PTHR11059:SF0">
    <property type="entry name" value="DNA REPAIR PROTEIN RECN"/>
    <property type="match status" value="1"/>
</dbReference>
<dbReference type="InterPro" id="IPR004604">
    <property type="entry name" value="DNA_recomb/repair_RecN"/>
</dbReference>
<keyword evidence="7 9" id="KW-0234">DNA repair</keyword>
<protein>
    <recommendedName>
        <fullName evidence="3 9">DNA repair protein RecN</fullName>
    </recommendedName>
    <alternativeName>
        <fullName evidence="8 9">Recombination protein N</fullName>
    </alternativeName>
</protein>
<name>A0A3E2TMG6_9FIRM</name>
<evidence type="ECO:0000256" key="9">
    <source>
        <dbReference type="PIRNR" id="PIRNR003128"/>
    </source>
</evidence>
<evidence type="ECO:0000256" key="1">
    <source>
        <dbReference type="ARBA" id="ARBA00003618"/>
    </source>
</evidence>
<keyword evidence="4" id="KW-0547">Nucleotide-binding</keyword>
<dbReference type="GO" id="GO:0009432">
    <property type="term" value="P:SOS response"/>
    <property type="evidence" value="ECO:0007669"/>
    <property type="project" value="TreeGrafter"/>
</dbReference>
<comment type="similarity">
    <text evidence="2 9">Belongs to the RecN family.</text>
</comment>
<evidence type="ECO:0000256" key="5">
    <source>
        <dbReference type="ARBA" id="ARBA00022763"/>
    </source>
</evidence>
<evidence type="ECO:0000256" key="6">
    <source>
        <dbReference type="ARBA" id="ARBA00022840"/>
    </source>
</evidence>
<dbReference type="FunFam" id="3.40.50.300:FF:000356">
    <property type="entry name" value="DNA repair protein RecN"/>
    <property type="match status" value="1"/>
</dbReference>
<dbReference type="PANTHER" id="PTHR11059">
    <property type="entry name" value="DNA REPAIR PROTEIN RECN"/>
    <property type="match status" value="1"/>
</dbReference>
<dbReference type="SMART" id="SM00382">
    <property type="entry name" value="AAA"/>
    <property type="match status" value="1"/>
</dbReference>
<evidence type="ECO:0000256" key="10">
    <source>
        <dbReference type="SAM" id="Coils"/>
    </source>
</evidence>
<dbReference type="EMBL" id="QVEP01000024">
    <property type="protein sequence ID" value="RGB79514.1"/>
    <property type="molecule type" value="Genomic_DNA"/>
</dbReference>
<accession>A0A3E2TMG6</accession>
<proteinExistence type="inferred from homology"/>
<dbReference type="SUPFAM" id="SSF52540">
    <property type="entry name" value="P-loop containing nucleoside triphosphate hydrolases"/>
    <property type="match status" value="1"/>
</dbReference>
<keyword evidence="5 9" id="KW-0227">DNA damage</keyword>
<evidence type="ECO:0000313" key="13">
    <source>
        <dbReference type="Proteomes" id="UP000260773"/>
    </source>
</evidence>
<dbReference type="Proteomes" id="UP000260773">
    <property type="component" value="Unassembled WGS sequence"/>
</dbReference>
<dbReference type="InterPro" id="IPR003395">
    <property type="entry name" value="RecF/RecN/SMC_N"/>
</dbReference>
<evidence type="ECO:0000256" key="8">
    <source>
        <dbReference type="ARBA" id="ARBA00033408"/>
    </source>
</evidence>
<feature type="coiled-coil region" evidence="10">
    <location>
        <begin position="337"/>
        <end position="371"/>
    </location>
</feature>
<dbReference type="NCBIfam" id="TIGR00634">
    <property type="entry name" value="recN"/>
    <property type="match status" value="1"/>
</dbReference>
<dbReference type="GO" id="GO:0006281">
    <property type="term" value="P:DNA repair"/>
    <property type="evidence" value="ECO:0007669"/>
    <property type="project" value="UniProtKB-KW"/>
</dbReference>
<feature type="domain" description="AAA+ ATPase" evidence="11">
    <location>
        <begin position="21"/>
        <end position="509"/>
    </location>
</feature>
<keyword evidence="10" id="KW-0175">Coiled coil</keyword>
<comment type="caution">
    <text evidence="12">The sequence shown here is derived from an EMBL/GenBank/DDBJ whole genome shotgun (WGS) entry which is preliminary data.</text>
</comment>
<dbReference type="InterPro" id="IPR027417">
    <property type="entry name" value="P-loop_NTPase"/>
</dbReference>
<organism evidence="12 13">
    <name type="scientific">Coprococcus catus</name>
    <dbReference type="NCBI Taxonomy" id="116085"/>
    <lineage>
        <taxon>Bacteria</taxon>
        <taxon>Bacillati</taxon>
        <taxon>Bacillota</taxon>
        <taxon>Clostridia</taxon>
        <taxon>Lachnospirales</taxon>
        <taxon>Lachnospiraceae</taxon>
        <taxon>Coprococcus</taxon>
    </lineage>
</organism>
<evidence type="ECO:0000256" key="4">
    <source>
        <dbReference type="ARBA" id="ARBA00022741"/>
    </source>
</evidence>
<evidence type="ECO:0000256" key="3">
    <source>
        <dbReference type="ARBA" id="ARBA00021315"/>
    </source>
</evidence>
<dbReference type="InterPro" id="IPR003593">
    <property type="entry name" value="AAA+_ATPase"/>
</dbReference>
<keyword evidence="6" id="KW-0067">ATP-binding</keyword>
<evidence type="ECO:0000256" key="2">
    <source>
        <dbReference type="ARBA" id="ARBA00009441"/>
    </source>
</evidence>
<evidence type="ECO:0000259" key="11">
    <source>
        <dbReference type="SMART" id="SM00382"/>
    </source>
</evidence>
<dbReference type="PIRSF" id="PIRSF003128">
    <property type="entry name" value="RecN"/>
    <property type="match status" value="1"/>
</dbReference>
<dbReference type="GO" id="GO:0006310">
    <property type="term" value="P:DNA recombination"/>
    <property type="evidence" value="ECO:0007669"/>
    <property type="project" value="InterPro"/>
</dbReference>
<dbReference type="GO" id="GO:0005524">
    <property type="term" value="F:ATP binding"/>
    <property type="evidence" value="ECO:0007669"/>
    <property type="project" value="UniProtKB-KW"/>
</dbReference>
<dbReference type="Gene3D" id="3.40.50.300">
    <property type="entry name" value="P-loop containing nucleotide triphosphate hydrolases"/>
    <property type="match status" value="2"/>
</dbReference>
<dbReference type="CDD" id="cd03241">
    <property type="entry name" value="ABC_RecN"/>
    <property type="match status" value="2"/>
</dbReference>
<gene>
    <name evidence="12" type="primary">recN</name>
    <name evidence="12" type="ORF">DW070_10160</name>
</gene>
<dbReference type="Pfam" id="PF02463">
    <property type="entry name" value="SMC_N"/>
    <property type="match status" value="1"/>
</dbReference>
<reference evidence="12 13" key="1">
    <citation type="submission" date="2018-08" db="EMBL/GenBank/DDBJ databases">
        <title>A genome reference for cultivated species of the human gut microbiota.</title>
        <authorList>
            <person name="Zou Y."/>
            <person name="Xue W."/>
            <person name="Luo G."/>
        </authorList>
    </citation>
    <scope>NUCLEOTIDE SEQUENCE [LARGE SCALE GENOMIC DNA]</scope>
    <source>
        <strain evidence="12 13">AF45-17</strain>
    </source>
</reference>
<evidence type="ECO:0000313" key="12">
    <source>
        <dbReference type="EMBL" id="RGB79514.1"/>
    </source>
</evidence>
<dbReference type="AlphaFoldDB" id="A0A3E2TMG6"/>